<evidence type="ECO:0000313" key="5">
    <source>
        <dbReference type="Proteomes" id="UP000829194"/>
    </source>
</evidence>
<keyword evidence="5" id="KW-1185">Reference proteome</keyword>
<evidence type="ECO:0000259" key="3">
    <source>
        <dbReference type="Pfam" id="PF20410"/>
    </source>
</evidence>
<evidence type="ECO:0000313" key="4">
    <source>
        <dbReference type="EMBL" id="UNP31796.1"/>
    </source>
</evidence>
<feature type="domain" description="X-Tfes XVIPCD" evidence="3">
    <location>
        <begin position="371"/>
        <end position="466"/>
    </location>
</feature>
<dbReference type="InterPro" id="IPR046519">
    <property type="entry name" value="X-Tfes_XVIPCD"/>
</dbReference>
<evidence type="ECO:0000256" key="1">
    <source>
        <dbReference type="SAM" id="MobiDB-lite"/>
    </source>
</evidence>
<dbReference type="Proteomes" id="UP000829194">
    <property type="component" value="Chromosome"/>
</dbReference>
<feature type="compositionally biased region" description="Basic and acidic residues" evidence="1">
    <location>
        <begin position="174"/>
        <end position="184"/>
    </location>
</feature>
<dbReference type="Pfam" id="PF20410">
    <property type="entry name" value="X-Tfes_XVIPCD"/>
    <property type="match status" value="1"/>
</dbReference>
<feature type="compositionally biased region" description="Polar residues" evidence="1">
    <location>
        <begin position="1"/>
        <end position="10"/>
    </location>
</feature>
<feature type="region of interest" description="Disordered" evidence="1">
    <location>
        <begin position="163"/>
        <end position="192"/>
    </location>
</feature>
<dbReference type="Pfam" id="PF14410">
    <property type="entry name" value="GH-E"/>
    <property type="match status" value="1"/>
</dbReference>
<sequence>MGTYQQSLSGGRQVELARWDDLSPPAHGEDLRQRPWNPNDSRTALAFYDSTVHYMRNDWARENMDVLPVSAGQHNLMLYRNRETDTWHTAEALDIDHVQPWKQHLRDVGTRSMADAHQAYNDVSNLRALPAVINRARTSAERALEQGVDSPAWQDWSREHFHYDPAAPHPPFDPARDGARRTTTRDQTWTLDDGRAGLSFDTRVSGKWFEHQLSERYAGSVPIDGEDGYSRQVPLFHCPATGQLVTRDAFDIDHVRPFEDVARERLERAGGSISKADALDLYNDTSNLRLVSRSANCSHEWELDARGEFRDREAPETEHDRAFVEHGPATREDQRALDMLPGLLDRQPRPLHAFDPDAPVHQLQPRYVLSDPRNPDNGLFEQAKGHVGALNRDHGLGMNAAQLDNASAALAVAAKQNRLPSIDAVTDQQPGKLFAIHGHGESMQWAGVTTAEAMAKPIQQSSREASQLAANAPTPSNTQAQTQVAAMQTDSQHAHPGRHPGQ</sequence>
<reference evidence="4 5" key="1">
    <citation type="submission" date="2022-03" db="EMBL/GenBank/DDBJ databases">
        <title>Complete genome sequence of Lysobacter capsici VKM B-2533 and Lysobacter gummosus 10.1.1, promising sources of lytic agents.</title>
        <authorList>
            <person name="Tarlachkov S.V."/>
            <person name="Kudryakova I.V."/>
            <person name="Afoshin A.S."/>
            <person name="Leontyevskaya E.A."/>
            <person name="Leontyevskaya N.V."/>
        </authorList>
    </citation>
    <scope>NUCLEOTIDE SEQUENCE [LARGE SCALE GENOMIC DNA]</scope>
    <source>
        <strain evidence="4 5">10.1.1</strain>
    </source>
</reference>
<organism evidence="4 5">
    <name type="scientific">Lysobacter gummosus</name>
    <dbReference type="NCBI Taxonomy" id="262324"/>
    <lineage>
        <taxon>Bacteria</taxon>
        <taxon>Pseudomonadati</taxon>
        <taxon>Pseudomonadota</taxon>
        <taxon>Gammaproteobacteria</taxon>
        <taxon>Lysobacterales</taxon>
        <taxon>Lysobacteraceae</taxon>
        <taxon>Lysobacter</taxon>
    </lineage>
</organism>
<dbReference type="EMBL" id="CP093547">
    <property type="protein sequence ID" value="UNP31796.1"/>
    <property type="molecule type" value="Genomic_DNA"/>
</dbReference>
<proteinExistence type="predicted"/>
<protein>
    <submittedName>
        <fullName evidence="4">HNH/ENDO VII family nuclease</fullName>
    </submittedName>
</protein>
<feature type="domain" description="Toxin YqcG C-terminal" evidence="2">
    <location>
        <begin position="237"/>
        <end position="302"/>
    </location>
</feature>
<name>A0ABY3XJI5_9GAMM</name>
<gene>
    <name evidence="4" type="ORF">MOV92_11330</name>
</gene>
<feature type="compositionally biased region" description="Basic and acidic residues" evidence="1">
    <location>
        <begin position="15"/>
        <end position="33"/>
    </location>
</feature>
<feature type="compositionally biased region" description="Low complexity" evidence="1">
    <location>
        <begin position="478"/>
        <end position="489"/>
    </location>
</feature>
<dbReference type="InterPro" id="IPR026835">
    <property type="entry name" value="YqcG_C"/>
</dbReference>
<dbReference type="RefSeq" id="WP_057942900.1">
    <property type="nucleotide sequence ID" value="NZ_CP011131.1"/>
</dbReference>
<evidence type="ECO:0000259" key="2">
    <source>
        <dbReference type="Pfam" id="PF14410"/>
    </source>
</evidence>
<feature type="compositionally biased region" description="Polar residues" evidence="1">
    <location>
        <begin position="458"/>
        <end position="477"/>
    </location>
</feature>
<feature type="region of interest" description="Disordered" evidence="1">
    <location>
        <begin position="454"/>
        <end position="502"/>
    </location>
</feature>
<feature type="region of interest" description="Disordered" evidence="1">
    <location>
        <begin position="1"/>
        <end position="37"/>
    </location>
</feature>
<accession>A0ABY3XJI5</accession>